<evidence type="ECO:0000259" key="14">
    <source>
        <dbReference type="Pfam" id="PF00291"/>
    </source>
</evidence>
<proteinExistence type="inferred from homology"/>
<dbReference type="Proteomes" id="UP000095614">
    <property type="component" value="Unassembled WGS sequence"/>
</dbReference>
<keyword evidence="8 11" id="KW-0663">Pyridoxal phosphate</keyword>
<evidence type="ECO:0000256" key="10">
    <source>
        <dbReference type="ARBA" id="ARBA00047931"/>
    </source>
</evidence>
<dbReference type="GO" id="GO:0005737">
    <property type="term" value="C:cytoplasm"/>
    <property type="evidence" value="ECO:0007669"/>
    <property type="project" value="UniProtKB-ARBA"/>
</dbReference>
<dbReference type="InterPro" id="IPR050214">
    <property type="entry name" value="Cys_Synth/Cystath_Beta-Synth"/>
</dbReference>
<keyword evidence="9 13" id="KW-0198">Cysteine biosynthesis</keyword>
<evidence type="ECO:0000256" key="9">
    <source>
        <dbReference type="ARBA" id="ARBA00023192"/>
    </source>
</evidence>
<comment type="cofactor">
    <cofactor evidence="1 11 13">
        <name>pyridoxal 5'-phosphate</name>
        <dbReference type="ChEBI" id="CHEBI:597326"/>
    </cofactor>
</comment>
<comment type="catalytic activity">
    <reaction evidence="10 13">
        <text>O-acetyl-L-serine + hydrogen sulfide = L-cysteine + acetate</text>
        <dbReference type="Rhea" id="RHEA:14829"/>
        <dbReference type="ChEBI" id="CHEBI:29919"/>
        <dbReference type="ChEBI" id="CHEBI:30089"/>
        <dbReference type="ChEBI" id="CHEBI:35235"/>
        <dbReference type="ChEBI" id="CHEBI:58340"/>
        <dbReference type="EC" id="2.5.1.47"/>
    </reaction>
</comment>
<evidence type="ECO:0000256" key="8">
    <source>
        <dbReference type="ARBA" id="ARBA00022898"/>
    </source>
</evidence>
<comment type="pathway">
    <text evidence="2">Amino-acid biosynthesis; L-cysteine biosynthesis; L-cysteine from L-serine: step 2/2.</text>
</comment>
<dbReference type="PROSITE" id="PS00901">
    <property type="entry name" value="CYS_SYNTHASE"/>
    <property type="match status" value="1"/>
</dbReference>
<feature type="binding site" evidence="11">
    <location>
        <position position="310"/>
    </location>
    <ligand>
        <name>pyridoxal 5'-phosphate</name>
        <dbReference type="ChEBI" id="CHEBI:597326"/>
    </ligand>
</feature>
<gene>
    <name evidence="16" type="primary">cysK1_2</name>
    <name evidence="15" type="ORF">ERS417307_03208</name>
    <name evidence="16" type="ORF">ERS852462_03914</name>
    <name evidence="17" type="ORF">ERS852554_02363</name>
</gene>
<dbReference type="Pfam" id="PF00291">
    <property type="entry name" value="PALP"/>
    <property type="match status" value="1"/>
</dbReference>
<evidence type="ECO:0000313" key="19">
    <source>
        <dbReference type="Proteomes" id="UP000095614"/>
    </source>
</evidence>
<dbReference type="NCBIfam" id="TIGR01136">
    <property type="entry name" value="cysKM"/>
    <property type="match status" value="1"/>
</dbReference>
<accession>A0A174APD1</accession>
<evidence type="ECO:0000313" key="15">
    <source>
        <dbReference type="EMBL" id="CUP16577.1"/>
    </source>
</evidence>
<feature type="binding site" evidence="11">
    <location>
        <begin position="222"/>
        <end position="226"/>
    </location>
    <ligand>
        <name>pyridoxal 5'-phosphate</name>
        <dbReference type="ChEBI" id="CHEBI:597326"/>
    </ligand>
</feature>
<dbReference type="PANTHER" id="PTHR10314">
    <property type="entry name" value="CYSTATHIONINE BETA-SYNTHASE"/>
    <property type="match status" value="1"/>
</dbReference>
<protein>
    <recommendedName>
        <fullName evidence="5 13">Cysteine synthase</fullName>
        <ecNumber evidence="4 13">2.5.1.47</ecNumber>
    </recommendedName>
</protein>
<dbReference type="InterPro" id="IPR001926">
    <property type="entry name" value="TrpB-like_PALP"/>
</dbReference>
<dbReference type="CDD" id="cd01561">
    <property type="entry name" value="CBS_like"/>
    <property type="match status" value="1"/>
</dbReference>
<evidence type="ECO:0000256" key="4">
    <source>
        <dbReference type="ARBA" id="ARBA00012681"/>
    </source>
</evidence>
<organism evidence="16 19">
    <name type="scientific">Bacteroides uniformis</name>
    <dbReference type="NCBI Taxonomy" id="820"/>
    <lineage>
        <taxon>Bacteria</taxon>
        <taxon>Pseudomonadati</taxon>
        <taxon>Bacteroidota</taxon>
        <taxon>Bacteroidia</taxon>
        <taxon>Bacteroidales</taxon>
        <taxon>Bacteroidaceae</taxon>
        <taxon>Bacteroides</taxon>
    </lineage>
</organism>
<evidence type="ECO:0000256" key="6">
    <source>
        <dbReference type="ARBA" id="ARBA00022605"/>
    </source>
</evidence>
<evidence type="ECO:0000256" key="7">
    <source>
        <dbReference type="ARBA" id="ARBA00022679"/>
    </source>
</evidence>
<evidence type="ECO:0000313" key="18">
    <source>
        <dbReference type="Proteomes" id="UP000095419"/>
    </source>
</evidence>
<dbReference type="Gene3D" id="3.40.50.1100">
    <property type="match status" value="2"/>
</dbReference>
<sequence length="357" mass="37867">MIDGSIIFPFPHGLFLGISISLSAYPCYISVYGKNVLDSEIMAKIAKNLTELIGHTPLMELAEYSRKYGLKRNIVAKLESFNPAGSVKDRVAFAMIEDAEARGALKPGATIIEPTSGNTGVGLAMVATIKGYHLILTMPETMSVERRNLLKALGAEIVLTDGLAGMAGSIAKAKELRDAIPGAVILQQFENPSNAKAHEHTTGEEIWTDTDGKVTVFVAGVGTGGTVCGVARALKKHNPDVYVVAVEPASSPVLEGGEDAPHRIQGIGANFIPSIYDASVVDEIIPVPDDEAIRGGRELASTEGLLAGISSGAAVYAARLLAERPEFADKMIVALLPDTGERYLSTELFAFDTYPLE</sequence>
<dbReference type="InterPro" id="IPR036052">
    <property type="entry name" value="TrpB-like_PALP_sf"/>
</dbReference>
<feature type="binding site" evidence="11">
    <location>
        <position position="118"/>
    </location>
    <ligand>
        <name>pyridoxal 5'-phosphate</name>
        <dbReference type="ChEBI" id="CHEBI:597326"/>
    </ligand>
</feature>
<dbReference type="InterPro" id="IPR005859">
    <property type="entry name" value="CysK"/>
</dbReference>
<reference evidence="18 19" key="1">
    <citation type="submission" date="2015-09" db="EMBL/GenBank/DDBJ databases">
        <authorList>
            <consortium name="Pathogen Informatics"/>
        </authorList>
    </citation>
    <scope>NUCLEOTIDE SEQUENCE [LARGE SCALE GENOMIC DNA]</scope>
    <source>
        <strain evidence="15 18">2789STDY5608791</strain>
        <strain evidence="16 19">2789STDY5834847</strain>
        <strain evidence="17 20">2789STDY5834942</strain>
    </source>
</reference>
<dbReference type="Proteomes" id="UP000095788">
    <property type="component" value="Unassembled WGS sequence"/>
</dbReference>
<dbReference type="EC" id="2.5.1.47" evidence="4 13"/>
<dbReference type="NCBIfam" id="TIGR01139">
    <property type="entry name" value="cysK"/>
    <property type="match status" value="1"/>
</dbReference>
<comment type="similarity">
    <text evidence="3 13">Belongs to the cysteine synthase/cystathionine beta-synthase family.</text>
</comment>
<dbReference type="EMBL" id="CZBF01000004">
    <property type="protein sequence ID" value="CUP95562.1"/>
    <property type="molecule type" value="Genomic_DNA"/>
</dbReference>
<dbReference type="FunFam" id="3.40.50.1100:FF:000002">
    <property type="entry name" value="Cysteine synthase"/>
    <property type="match status" value="1"/>
</dbReference>
<evidence type="ECO:0000313" key="17">
    <source>
        <dbReference type="EMBL" id="CUP95562.1"/>
    </source>
</evidence>
<evidence type="ECO:0000256" key="13">
    <source>
        <dbReference type="RuleBase" id="RU003985"/>
    </source>
</evidence>
<keyword evidence="7 13" id="KW-0808">Transferase</keyword>
<evidence type="ECO:0000256" key="11">
    <source>
        <dbReference type="PIRSR" id="PIRSR605856-50"/>
    </source>
</evidence>
<feature type="domain" description="Tryptophan synthase beta chain-like PALP" evidence="14">
    <location>
        <begin position="50"/>
        <end position="338"/>
    </location>
</feature>
<dbReference type="GO" id="GO:0004124">
    <property type="term" value="F:cysteine synthase activity"/>
    <property type="evidence" value="ECO:0007669"/>
    <property type="project" value="UniProtKB-UniRule"/>
</dbReference>
<feature type="modified residue" description="N6-(pyridoxal phosphate)lysine" evidence="12">
    <location>
        <position position="88"/>
    </location>
</feature>
<dbReference type="FunFam" id="3.40.50.1100:FF:000067">
    <property type="entry name" value="Cysteine synthase"/>
    <property type="match status" value="1"/>
</dbReference>
<dbReference type="AlphaFoldDB" id="A0A174APD1"/>
<dbReference type="InterPro" id="IPR005856">
    <property type="entry name" value="Cys_synth"/>
</dbReference>
<dbReference type="GO" id="GO:0006535">
    <property type="term" value="P:cysteine biosynthetic process from serine"/>
    <property type="evidence" value="ECO:0007669"/>
    <property type="project" value="UniProtKB-UniRule"/>
</dbReference>
<evidence type="ECO:0000256" key="3">
    <source>
        <dbReference type="ARBA" id="ARBA00007103"/>
    </source>
</evidence>
<evidence type="ECO:0000256" key="12">
    <source>
        <dbReference type="PIRSR" id="PIRSR605856-51"/>
    </source>
</evidence>
<name>A0A174APD1_BACUN</name>
<evidence type="ECO:0000313" key="20">
    <source>
        <dbReference type="Proteomes" id="UP000095788"/>
    </source>
</evidence>
<evidence type="ECO:0000256" key="5">
    <source>
        <dbReference type="ARBA" id="ARBA00019371"/>
    </source>
</evidence>
<dbReference type="InterPro" id="IPR001216">
    <property type="entry name" value="P-phosphate_BS"/>
</dbReference>
<evidence type="ECO:0000313" key="16">
    <source>
        <dbReference type="EMBL" id="CUP53161.1"/>
    </source>
</evidence>
<keyword evidence="6 13" id="KW-0028">Amino-acid biosynthesis</keyword>
<dbReference type="SUPFAM" id="SSF53686">
    <property type="entry name" value="Tryptophan synthase beta subunit-like PLP-dependent enzymes"/>
    <property type="match status" value="1"/>
</dbReference>
<evidence type="ECO:0000256" key="1">
    <source>
        <dbReference type="ARBA" id="ARBA00001933"/>
    </source>
</evidence>
<evidence type="ECO:0000256" key="2">
    <source>
        <dbReference type="ARBA" id="ARBA00004962"/>
    </source>
</evidence>
<dbReference type="Proteomes" id="UP000095419">
    <property type="component" value="Unassembled WGS sequence"/>
</dbReference>
<dbReference type="EMBL" id="CZAF01000013">
    <property type="protein sequence ID" value="CUP53161.1"/>
    <property type="molecule type" value="Genomic_DNA"/>
</dbReference>
<dbReference type="EMBL" id="CYZF01000009">
    <property type="protein sequence ID" value="CUP16577.1"/>
    <property type="molecule type" value="Genomic_DNA"/>
</dbReference>